<dbReference type="Pfam" id="PF18433">
    <property type="entry name" value="DUF5610"/>
    <property type="match status" value="1"/>
</dbReference>
<organism evidence="2 3">
    <name type="scientific">Pseudomonas fluvialis</name>
    <dbReference type="NCBI Taxonomy" id="1793966"/>
    <lineage>
        <taxon>Bacteria</taxon>
        <taxon>Pseudomonadati</taxon>
        <taxon>Pseudomonadota</taxon>
        <taxon>Gammaproteobacteria</taxon>
        <taxon>Pseudomonadales</taxon>
        <taxon>Pseudomonadaceae</taxon>
        <taxon>Pseudomonas</taxon>
    </lineage>
</organism>
<sequence length="367" mass="39131">MSALSSLTAQPRAALMPAPLSNAPSAGTGVLANRLAERLGVSPSSLQAPTEQFTPTRVAERVLGFIEQRLQREAADGADQEKLQGLLQQAREGIEQGFAEARKILDGLGVLQGKIATDIDETYARLQDGLQGLQARTLPAGQGVAALQMSSERLTARSETFELQVTTRQGDRLRISLAQAALDYRQTDVSLSTASEGTRLSVQQRSTSLQVGSFMVVVEGDLNDQERGALNDLLRQVQGLSGQFYAGDLAGAFDSALSLNMDGSQLASMSLRLTQTQLRQASDTYAAVAQSGGQGRSVGNGLLADYAQGLLQALRSAETLVEASRELLEPLLQAAFSLDPRLSDVQLPRAEQLNSRLLDGLQQRPAA</sequence>
<evidence type="ECO:0000259" key="1">
    <source>
        <dbReference type="Pfam" id="PF18433"/>
    </source>
</evidence>
<accession>A0A2I0CQL6</accession>
<proteinExistence type="predicted"/>
<dbReference type="EMBL" id="PIYS01000014">
    <property type="protein sequence ID" value="PKF71428.1"/>
    <property type="molecule type" value="Genomic_DNA"/>
</dbReference>
<evidence type="ECO:0000313" key="3">
    <source>
        <dbReference type="Proteomes" id="UP000242861"/>
    </source>
</evidence>
<dbReference type="RefSeq" id="WP_101193364.1">
    <property type="nucleotide sequence ID" value="NZ_PIYS01000014.1"/>
</dbReference>
<reference evidence="3" key="1">
    <citation type="submission" date="2017-12" db="EMBL/GenBank/DDBJ databases">
        <authorList>
            <person name="Yu X.-Y."/>
        </authorList>
    </citation>
    <scope>NUCLEOTIDE SEQUENCE [LARGE SCALE GENOMIC DNA]</scope>
    <source>
        <strain evidence="3">ZYSR67-Z</strain>
    </source>
</reference>
<protein>
    <recommendedName>
        <fullName evidence="1">DUF5610 domain-containing protein</fullName>
    </recommendedName>
</protein>
<dbReference type="Proteomes" id="UP000242861">
    <property type="component" value="Unassembled WGS sequence"/>
</dbReference>
<gene>
    <name evidence="2" type="ORF">CW360_08200</name>
</gene>
<dbReference type="Gene3D" id="1.10.132.90">
    <property type="match status" value="1"/>
</dbReference>
<comment type="caution">
    <text evidence="2">The sequence shown here is derived from an EMBL/GenBank/DDBJ whole genome shotgun (WGS) entry which is preliminary data.</text>
</comment>
<feature type="domain" description="DUF5610" evidence="1">
    <location>
        <begin position="31"/>
        <end position="132"/>
    </location>
</feature>
<evidence type="ECO:0000313" key="2">
    <source>
        <dbReference type="EMBL" id="PKF71428.1"/>
    </source>
</evidence>
<dbReference type="AlphaFoldDB" id="A0A2I0CQL6"/>
<name>A0A2I0CQL6_9PSED</name>
<dbReference type="InterPro" id="IPR041651">
    <property type="entry name" value="DUF5610"/>
</dbReference>